<dbReference type="Proteomes" id="UP000286050">
    <property type="component" value="Unassembled WGS sequence"/>
</dbReference>
<sequence length="280" mass="31650">MDCNVIKKRSTLFDEFAHEEDGVEFWYARDLMEPLGYARWENFDEAVKRAMVSCENNETPVDSHFREVTKMVKSGVASVPRKDYKLTRYACYLIAMNGDTRKPEIAIAQAYFAVQTRKQELIEQKVAEIQRVQSRRTLADSEKALSAVVYEHGISDRGFGIMRSKGDEALFGGHTTAQMKDRLGLAQSRPLADKLADVAINAKTLVNSMTSYNVDDRNLHGDTQIINEHVGNSQSVRTTLLERGITPEDLPPTEDTKKLERRLKADERKLKKGADGFSAE</sequence>
<gene>
    <name evidence="3" type="ORF">DW787_02395</name>
</gene>
<feature type="domain" description="Bro-N" evidence="2">
    <location>
        <begin position="20"/>
        <end position="108"/>
    </location>
</feature>
<organism evidence="3 4">
    <name type="scientific">Collinsella intestinalis</name>
    <dbReference type="NCBI Taxonomy" id="147207"/>
    <lineage>
        <taxon>Bacteria</taxon>
        <taxon>Bacillati</taxon>
        <taxon>Actinomycetota</taxon>
        <taxon>Coriobacteriia</taxon>
        <taxon>Coriobacteriales</taxon>
        <taxon>Coriobacteriaceae</taxon>
        <taxon>Collinsella</taxon>
    </lineage>
</organism>
<feature type="compositionally biased region" description="Basic and acidic residues" evidence="1">
    <location>
        <begin position="254"/>
        <end position="274"/>
    </location>
</feature>
<feature type="region of interest" description="Disordered" evidence="1">
    <location>
        <begin position="244"/>
        <end position="280"/>
    </location>
</feature>
<comment type="caution">
    <text evidence="3">The sequence shown here is derived from an EMBL/GenBank/DDBJ whole genome shotgun (WGS) entry which is preliminary data.</text>
</comment>
<reference evidence="3 4" key="1">
    <citation type="submission" date="2018-08" db="EMBL/GenBank/DDBJ databases">
        <title>A genome reference for cultivated species of the human gut microbiota.</title>
        <authorList>
            <person name="Zou Y."/>
            <person name="Xue W."/>
            <person name="Luo G."/>
        </authorList>
    </citation>
    <scope>NUCLEOTIDE SEQUENCE [LARGE SCALE GENOMIC DNA]</scope>
    <source>
        <strain evidence="3 4">AM30-5LB</strain>
    </source>
</reference>
<proteinExistence type="predicted"/>
<dbReference type="InterPro" id="IPR003497">
    <property type="entry name" value="BRO_N_domain"/>
</dbReference>
<dbReference type="RefSeq" id="WP_118271787.1">
    <property type="nucleotide sequence ID" value="NZ_QSJI01000002.1"/>
</dbReference>
<name>A0A414FYV2_9ACTN</name>
<evidence type="ECO:0000256" key="1">
    <source>
        <dbReference type="SAM" id="MobiDB-lite"/>
    </source>
</evidence>
<evidence type="ECO:0000313" key="3">
    <source>
        <dbReference type="EMBL" id="RHD56793.1"/>
    </source>
</evidence>
<dbReference type="NCBIfam" id="NF008573">
    <property type="entry name" value="PRK11525.1"/>
    <property type="match status" value="1"/>
</dbReference>
<dbReference type="Pfam" id="PF02498">
    <property type="entry name" value="Bro-N"/>
    <property type="match status" value="1"/>
</dbReference>
<dbReference type="EMBL" id="QSJI01000002">
    <property type="protein sequence ID" value="RHD56793.1"/>
    <property type="molecule type" value="Genomic_DNA"/>
</dbReference>
<evidence type="ECO:0000313" key="4">
    <source>
        <dbReference type="Proteomes" id="UP000286050"/>
    </source>
</evidence>
<protein>
    <submittedName>
        <fullName evidence="3">DNA damage-inducible protein D</fullName>
    </submittedName>
</protein>
<accession>A0A414FYV2</accession>
<dbReference type="AlphaFoldDB" id="A0A414FYV2"/>
<evidence type="ECO:0000259" key="2">
    <source>
        <dbReference type="Pfam" id="PF02498"/>
    </source>
</evidence>